<dbReference type="PROSITE" id="PS51257">
    <property type="entry name" value="PROKAR_LIPOPROTEIN"/>
    <property type="match status" value="1"/>
</dbReference>
<evidence type="ECO:0000313" key="3">
    <source>
        <dbReference type="Proteomes" id="UP000228920"/>
    </source>
</evidence>
<proteinExistence type="predicted"/>
<name>A0A2M7TJ17_UNCKA</name>
<accession>A0A2M7TJ17</accession>
<keyword evidence="1" id="KW-0732">Signal</keyword>
<dbReference type="SUPFAM" id="SSF50998">
    <property type="entry name" value="Quinoprotein alcohol dehydrogenase-like"/>
    <property type="match status" value="1"/>
</dbReference>
<sequence length="369" mass="39732">MSTLRRLTVACLIIVAIAMLTSCYQAPTSNNISATVPIPDGGNVWDRFKRFIPPPEWLPAPTAVSGNTLFASSRHELVIAQISETGEMTETLRQDFGSTIWDIKIAGQKLLVATEKGVLVGDLLQPNTNGTLVFSQPGLTGHLIREIAILAGEPNGVFFALVSPDLGLVLAQQFGNDPPVPFFQLSPLLTGAKHVVCQPSLITDIGTIIVSHEAGISIISVDLSGSAAQAEVTFFIPTDGEVRALSVSDNVAYWAVHNTLFALQLPDATASQPTQLFSLPLKAGGMIEDLFVSEDKTQLYVSNGLRGVSIVDISDPQKPAIVKTYTKFGGYALSSHEFGDILIVSFTTKLVTFNPFRRIVDELSVNRLR</sequence>
<dbReference type="InterPro" id="IPR011047">
    <property type="entry name" value="Quinoprotein_ADH-like_sf"/>
</dbReference>
<protein>
    <submittedName>
        <fullName evidence="2">Uncharacterized protein</fullName>
    </submittedName>
</protein>
<feature type="chain" id="PRO_5014682729" evidence="1">
    <location>
        <begin position="27"/>
        <end position="369"/>
    </location>
</feature>
<dbReference type="Pfam" id="PF08309">
    <property type="entry name" value="LVIVD"/>
    <property type="match status" value="1"/>
</dbReference>
<organism evidence="2 3">
    <name type="scientific">candidate division WWE3 bacterium CG_4_10_14_0_2_um_filter_41_14</name>
    <dbReference type="NCBI Taxonomy" id="1975072"/>
    <lineage>
        <taxon>Bacteria</taxon>
        <taxon>Katanobacteria</taxon>
    </lineage>
</organism>
<gene>
    <name evidence="2" type="ORF">COY32_03250</name>
</gene>
<dbReference type="Proteomes" id="UP000228920">
    <property type="component" value="Unassembled WGS sequence"/>
</dbReference>
<feature type="signal peptide" evidence="1">
    <location>
        <begin position="1"/>
        <end position="26"/>
    </location>
</feature>
<comment type="caution">
    <text evidence="2">The sequence shown here is derived from an EMBL/GenBank/DDBJ whole genome shotgun (WGS) entry which is preliminary data.</text>
</comment>
<dbReference type="EMBL" id="PFNL01000099">
    <property type="protein sequence ID" value="PIZ46425.1"/>
    <property type="molecule type" value="Genomic_DNA"/>
</dbReference>
<dbReference type="AlphaFoldDB" id="A0A2M7TJ17"/>
<dbReference type="InterPro" id="IPR013211">
    <property type="entry name" value="LVIVD"/>
</dbReference>
<reference evidence="3" key="1">
    <citation type="submission" date="2017-09" db="EMBL/GenBank/DDBJ databases">
        <title>Depth-based differentiation of microbial function through sediment-hosted aquifers and enrichment of novel symbionts in the deep terrestrial subsurface.</title>
        <authorList>
            <person name="Probst A.J."/>
            <person name="Ladd B."/>
            <person name="Jarett J.K."/>
            <person name="Geller-Mcgrath D.E."/>
            <person name="Sieber C.M.K."/>
            <person name="Emerson J.B."/>
            <person name="Anantharaman K."/>
            <person name="Thomas B.C."/>
            <person name="Malmstrom R."/>
            <person name="Stieglmeier M."/>
            <person name="Klingl A."/>
            <person name="Woyke T."/>
            <person name="Ryan C.M."/>
            <person name="Banfield J.F."/>
        </authorList>
    </citation>
    <scope>NUCLEOTIDE SEQUENCE [LARGE SCALE GENOMIC DNA]</scope>
</reference>
<evidence type="ECO:0000256" key="1">
    <source>
        <dbReference type="SAM" id="SignalP"/>
    </source>
</evidence>
<evidence type="ECO:0000313" key="2">
    <source>
        <dbReference type="EMBL" id="PIZ46425.1"/>
    </source>
</evidence>